<organism evidence="2 3">
    <name type="scientific">Marinospirillum insulare</name>
    <dbReference type="NCBI Taxonomy" id="217169"/>
    <lineage>
        <taxon>Bacteria</taxon>
        <taxon>Pseudomonadati</taxon>
        <taxon>Pseudomonadota</taxon>
        <taxon>Gammaproteobacteria</taxon>
        <taxon>Oceanospirillales</taxon>
        <taxon>Oceanospirillaceae</taxon>
        <taxon>Marinospirillum</taxon>
    </lineage>
</organism>
<gene>
    <name evidence="2" type="ORF">GCM10007878_01090</name>
</gene>
<dbReference type="Proteomes" id="UP001156682">
    <property type="component" value="Unassembled WGS sequence"/>
</dbReference>
<feature type="transmembrane region" description="Helical" evidence="1">
    <location>
        <begin position="47"/>
        <end position="68"/>
    </location>
</feature>
<keyword evidence="1" id="KW-0812">Transmembrane</keyword>
<dbReference type="EMBL" id="BSOR01000001">
    <property type="protein sequence ID" value="GLR62674.1"/>
    <property type="molecule type" value="Genomic_DNA"/>
</dbReference>
<accession>A0ABQ5ZRR6</accession>
<reference evidence="3" key="1">
    <citation type="journal article" date="2019" name="Int. J. Syst. Evol. Microbiol.">
        <title>The Global Catalogue of Microorganisms (GCM) 10K type strain sequencing project: providing services to taxonomists for standard genome sequencing and annotation.</title>
        <authorList>
            <consortium name="The Broad Institute Genomics Platform"/>
            <consortium name="The Broad Institute Genome Sequencing Center for Infectious Disease"/>
            <person name="Wu L."/>
            <person name="Ma J."/>
        </authorList>
    </citation>
    <scope>NUCLEOTIDE SEQUENCE [LARGE SCALE GENOMIC DNA]</scope>
    <source>
        <strain evidence="3">NBRC 100033</strain>
    </source>
</reference>
<feature type="transmembrane region" description="Helical" evidence="1">
    <location>
        <begin position="80"/>
        <end position="100"/>
    </location>
</feature>
<keyword evidence="1" id="KW-0472">Membrane</keyword>
<protein>
    <submittedName>
        <fullName evidence="2">Uncharacterized protein</fullName>
    </submittedName>
</protein>
<name>A0ABQ5ZRR6_9GAMM</name>
<dbReference type="RefSeq" id="WP_036239106.1">
    <property type="nucleotide sequence ID" value="NZ_BSOR01000001.1"/>
</dbReference>
<proteinExistence type="predicted"/>
<evidence type="ECO:0000256" key="1">
    <source>
        <dbReference type="SAM" id="Phobius"/>
    </source>
</evidence>
<keyword evidence="3" id="KW-1185">Reference proteome</keyword>
<keyword evidence="1" id="KW-1133">Transmembrane helix</keyword>
<evidence type="ECO:0000313" key="3">
    <source>
        <dbReference type="Proteomes" id="UP001156682"/>
    </source>
</evidence>
<comment type="caution">
    <text evidence="2">The sequence shown here is derived from an EMBL/GenBank/DDBJ whole genome shotgun (WGS) entry which is preliminary data.</text>
</comment>
<sequence length="635" mass="71662">MIERLFGSRNKNDLSDLRARVSLEREGNEQIERISQVVHKIHWTRTILGIMWTAGPVTMLGLLGGFYLAYGKVPPVQTLLYFFTFTVLSGLIAFFAKVVYDMTRGHVAEQAQQDVTEVIDKLADLILAVRDLIVESHEEEVRPREAALQLLRRIELTPDGVAFAAQELTGDSELAKILGRIETYRRAGLYSRVRDLNRQHRERIETALQWLNEASPEATSVLRERFSGDAPQLEKGVPRDEYFIERVLAAIEEDNLLLMTLQDVEEMLILAFELINGREIPMLIFSYSGKWKLARAIDQLEEKRSHYRIAQASGSNRIRALAGFLVETDEATHEQLPYGTSAHELIGGIEEIMDQVASDVLALVELSNKRKLTSLTELRGKAEVLAKSLNLYKAARLGYQQLGRAHVGLLDASKNWNKLADRFSDTESQLRLGPGRNGLRIIERIVSLSDEQKVDVCQHLVEYLHGEQLEKRGRRFFTRRDGRSRPLTLEGARQLAVEVALALEPHIHLSRPAIQRGLNATNASYLGGLEPDMSAAEKAALGSAMAREVQQDMSHAAERLAVALVKHYRVDLTEEARDFLVDTYGARPQTLEMLSNYETSSVNTPVSFLSLRPPLVVAPKRDWYRALIKARQELS</sequence>
<evidence type="ECO:0000313" key="2">
    <source>
        <dbReference type="EMBL" id="GLR62674.1"/>
    </source>
</evidence>